<name>A0A0S4MJ17_ECHMU</name>
<reference evidence="1" key="1">
    <citation type="journal article" date="2013" name="Nature">
        <title>The genomes of four tapeworm species reveal adaptations to parasitism.</title>
        <authorList>
            <person name="Tsai I.J."/>
            <person name="Zarowiecki M."/>
            <person name="Holroyd N."/>
            <person name="Garciarrubio A."/>
            <person name="Sanchez-Flores A."/>
            <person name="Brooks K.L."/>
            <person name="Tracey A."/>
            <person name="Bobes R.J."/>
            <person name="Fragoso G."/>
            <person name="Sciutto E."/>
            <person name="Aslett M."/>
            <person name="Beasley H."/>
            <person name="Bennett H.M."/>
            <person name="Cai J."/>
            <person name="Camicia F."/>
            <person name="Clark R."/>
            <person name="Cucher M."/>
            <person name="De Silva N."/>
            <person name="Day T.A."/>
            <person name="Deplazes P."/>
            <person name="Estrada K."/>
            <person name="Fernandez C."/>
            <person name="Holland P.W."/>
            <person name="Hou J."/>
            <person name="Hu S."/>
            <person name="Huckvale T."/>
            <person name="Hung S.S."/>
            <person name="Kamenetzky L."/>
            <person name="Keane J.A."/>
            <person name="Kiss F."/>
            <person name="Koziol U."/>
            <person name="Lambert O."/>
            <person name="Liu K."/>
            <person name="Luo X."/>
            <person name="Luo Y."/>
            <person name="Macchiaroli N."/>
            <person name="Nichol S."/>
            <person name="Paps J."/>
            <person name="Parkinson J."/>
            <person name="Pouchkina-Stantcheva N."/>
            <person name="Riddiford N."/>
            <person name="Rosenzvit M."/>
            <person name="Salinas G."/>
            <person name="Wasmuth J.D."/>
            <person name="Zamanian M."/>
            <person name="Zheng Y."/>
            <person name="Cai X."/>
            <person name="Soberon X."/>
            <person name="Olson P.D."/>
            <person name="Laclette J.P."/>
            <person name="Brehm K."/>
            <person name="Berriman M."/>
            <person name="Garciarrubio A."/>
            <person name="Bobes R.J."/>
            <person name="Fragoso G."/>
            <person name="Sanchez-Flores A."/>
            <person name="Estrada K."/>
            <person name="Cevallos M.A."/>
            <person name="Morett E."/>
            <person name="Gonzalez V."/>
            <person name="Portillo T."/>
            <person name="Ochoa-Leyva A."/>
            <person name="Jose M.V."/>
            <person name="Sciutto E."/>
            <person name="Landa A."/>
            <person name="Jimenez L."/>
            <person name="Valdes V."/>
            <person name="Carrero J.C."/>
            <person name="Larralde C."/>
            <person name="Morales-Montor J."/>
            <person name="Limon-Lason J."/>
            <person name="Soberon X."/>
            <person name="Laclette J.P."/>
        </authorList>
    </citation>
    <scope>NUCLEOTIDE SEQUENCE [LARGE SCALE GENOMIC DNA]</scope>
</reference>
<dbReference type="AlphaFoldDB" id="A0A0S4MJ17"/>
<dbReference type="EMBL" id="LN902845">
    <property type="protein sequence ID" value="CUT98747.1"/>
    <property type="molecule type" value="Genomic_DNA"/>
</dbReference>
<evidence type="ECO:0000313" key="1">
    <source>
        <dbReference type="EMBL" id="CUT98747.1"/>
    </source>
</evidence>
<reference evidence="1" key="2">
    <citation type="submission" date="2015-11" db="EMBL/GenBank/DDBJ databases">
        <authorList>
            <person name="Zhang Y."/>
            <person name="Guo Z."/>
        </authorList>
    </citation>
    <scope>NUCLEOTIDE SEQUENCE</scope>
</reference>
<accession>A0A0S4MJ17</accession>
<keyword evidence="2" id="KW-1185">Reference proteome</keyword>
<dbReference type="Proteomes" id="UP000017246">
    <property type="component" value="Unassembled WGS sequence"/>
</dbReference>
<dbReference type="OrthoDB" id="10387144at2759"/>
<protein>
    <submittedName>
        <fullName evidence="1">Dynein heavy chain</fullName>
    </submittedName>
</protein>
<evidence type="ECO:0000313" key="2">
    <source>
        <dbReference type="Proteomes" id="UP000017246"/>
    </source>
</evidence>
<organism evidence="1 2">
    <name type="scientific">Echinococcus multilocularis</name>
    <name type="common">Fox tapeworm</name>
    <dbReference type="NCBI Taxonomy" id="6211"/>
    <lineage>
        <taxon>Eukaryota</taxon>
        <taxon>Metazoa</taxon>
        <taxon>Spiralia</taxon>
        <taxon>Lophotrochozoa</taxon>
        <taxon>Platyhelminthes</taxon>
        <taxon>Cestoda</taxon>
        <taxon>Eucestoda</taxon>
        <taxon>Cyclophyllidea</taxon>
        <taxon>Taeniidae</taxon>
        <taxon>Echinococcus</taxon>
    </lineage>
</organism>
<sequence length="111" mass="12447">MRPDYTGYAEFPNDTKPMLCSIVINALDSALIAEIISFAEGIDACKACPLVFIQNDGIDHGWLPYVNSCLTKKELKLPVAKLINLDKRDFLQILTITMRDCNMSISLQRPI</sequence>
<proteinExistence type="predicted"/>